<evidence type="ECO:0000256" key="1">
    <source>
        <dbReference type="SAM" id="Phobius"/>
    </source>
</evidence>
<feature type="transmembrane region" description="Helical" evidence="1">
    <location>
        <begin position="55"/>
        <end position="81"/>
    </location>
</feature>
<keyword evidence="4" id="KW-1185">Reference proteome</keyword>
<dbReference type="Pfam" id="PF02517">
    <property type="entry name" value="Rce1-like"/>
    <property type="match status" value="1"/>
</dbReference>
<feature type="domain" description="CAAX prenyl protease 2/Lysostaphin resistance protein A-like" evidence="2">
    <location>
        <begin position="100"/>
        <end position="197"/>
    </location>
</feature>
<protein>
    <submittedName>
        <fullName evidence="3">CPBP family intramembrane metalloprotease</fullName>
    </submittedName>
</protein>
<dbReference type="RefSeq" id="WP_104056664.1">
    <property type="nucleotide sequence ID" value="NZ_PREZ01000002.1"/>
</dbReference>
<gene>
    <name evidence="3" type="ORF">C4B60_03645</name>
</gene>
<feature type="transmembrane region" description="Helical" evidence="1">
    <location>
        <begin position="185"/>
        <end position="206"/>
    </location>
</feature>
<dbReference type="AlphaFoldDB" id="A0A2S5GE60"/>
<feature type="transmembrane region" description="Helical" evidence="1">
    <location>
        <begin position="131"/>
        <end position="149"/>
    </location>
</feature>
<keyword evidence="1" id="KW-0472">Membrane</keyword>
<keyword evidence="3" id="KW-0645">Protease</keyword>
<evidence type="ECO:0000259" key="2">
    <source>
        <dbReference type="Pfam" id="PF02517"/>
    </source>
</evidence>
<evidence type="ECO:0000313" key="3">
    <source>
        <dbReference type="EMBL" id="PPA71173.1"/>
    </source>
</evidence>
<dbReference type="InterPro" id="IPR003675">
    <property type="entry name" value="Rce1/LyrA-like_dom"/>
</dbReference>
<feature type="transmembrane region" description="Helical" evidence="1">
    <location>
        <begin position="101"/>
        <end position="119"/>
    </location>
</feature>
<proteinExistence type="predicted"/>
<keyword evidence="3" id="KW-0482">Metalloprotease</keyword>
<reference evidence="3 4" key="1">
    <citation type="submission" date="2018-02" db="EMBL/GenBank/DDBJ databases">
        <title>Jeotgalibacillus proteolyticum sp. nov. a protease producing bacterium isolated from ocean sediments of Laizhou Bay.</title>
        <authorList>
            <person name="Li Y."/>
        </authorList>
    </citation>
    <scope>NUCLEOTIDE SEQUENCE [LARGE SCALE GENOMIC DNA]</scope>
    <source>
        <strain evidence="3 4">22-7</strain>
    </source>
</reference>
<keyword evidence="1" id="KW-1133">Transmembrane helix</keyword>
<dbReference type="GO" id="GO:0080120">
    <property type="term" value="P:CAAX-box protein maturation"/>
    <property type="evidence" value="ECO:0007669"/>
    <property type="project" value="UniProtKB-ARBA"/>
</dbReference>
<evidence type="ECO:0000313" key="4">
    <source>
        <dbReference type="Proteomes" id="UP000239047"/>
    </source>
</evidence>
<dbReference type="GO" id="GO:0004175">
    <property type="term" value="F:endopeptidase activity"/>
    <property type="evidence" value="ECO:0007669"/>
    <property type="project" value="UniProtKB-ARBA"/>
</dbReference>
<organism evidence="3 4">
    <name type="scientific">Jeotgalibacillus proteolyticus</name>
    <dbReference type="NCBI Taxonomy" id="2082395"/>
    <lineage>
        <taxon>Bacteria</taxon>
        <taxon>Bacillati</taxon>
        <taxon>Bacillota</taxon>
        <taxon>Bacilli</taxon>
        <taxon>Bacillales</taxon>
        <taxon>Caryophanaceae</taxon>
        <taxon>Jeotgalibacillus</taxon>
    </lineage>
</organism>
<comment type="caution">
    <text evidence="3">The sequence shown here is derived from an EMBL/GenBank/DDBJ whole genome shotgun (WGS) entry which is preliminary data.</text>
</comment>
<dbReference type="GO" id="GO:0008237">
    <property type="term" value="F:metallopeptidase activity"/>
    <property type="evidence" value="ECO:0007669"/>
    <property type="project" value="UniProtKB-KW"/>
</dbReference>
<feature type="transmembrane region" description="Helical" evidence="1">
    <location>
        <begin position="12"/>
        <end position="35"/>
    </location>
</feature>
<dbReference type="GO" id="GO:0006508">
    <property type="term" value="P:proteolysis"/>
    <property type="evidence" value="ECO:0007669"/>
    <property type="project" value="UniProtKB-KW"/>
</dbReference>
<name>A0A2S5GE60_9BACL</name>
<dbReference type="OrthoDB" id="449657at2"/>
<keyword evidence="3" id="KW-0378">Hydrolase</keyword>
<feature type="transmembrane region" description="Helical" evidence="1">
    <location>
        <begin position="155"/>
        <end position="178"/>
    </location>
</feature>
<dbReference type="EMBL" id="PREZ01000002">
    <property type="protein sequence ID" value="PPA71173.1"/>
    <property type="molecule type" value="Genomic_DNA"/>
</dbReference>
<keyword evidence="1" id="KW-0812">Transmembrane</keyword>
<accession>A0A2S5GE60</accession>
<sequence>MKNASLLIGPALMIFIGLQLFSSVVITFILFYGWLLFIPILKYAFPKIKPTRQAVILGAGSGLLFFLFIFGGLNGLHVYLMDLNKLRVLLLEWGIEGTVEWLLVVVLLLINPILEEIYWRGFMFDRLRDKMKAGGTIFFTAFFYTLYHMLSVIPIFYGIASLAAIIPVFIAGLFFGYLREKTGSILAAIISHALSDLGIVAVYWFIIR</sequence>
<dbReference type="Proteomes" id="UP000239047">
    <property type="component" value="Unassembled WGS sequence"/>
</dbReference>